<sequence>MQIKKRKREVALVAKSVESFLATKRAKRKNANASDSTFDSIEDISDNYSHLLILWSQPMTAAQKQFLVWQMKDLMKLKSAVELLQPYTCQDMPGYLKLIRKPLDLCTMSKRLETDGYSSVTKFCTDFKIMITNVHLVNGEKHKSSATARKLFASFALRIERCPTGVLGTNATPAHTYCKQTMKAMESLITDVTTQTTKPSSTRIEVINIDCDETESVASKHPHNTSLSSSVSKKTTPPLQKGRVLRPDDLDGQRRQLQEEIEERQQKLANLEKQRLFVEIKALDTERIELDTKIPEKEKQYALLKSNLDLGQRKIDTLKVESQSIDQSRRVHLEESARLQQEVERIRQERVRLYRENESLRQKLERRRPEEVRLVARSHHFRREIQTCTEAQNELEKESQRVFENGNHLKKRREEIEDQQAIANKNLSELNNDNI</sequence>
<dbReference type="GO" id="GO:0006338">
    <property type="term" value="P:chromatin remodeling"/>
    <property type="evidence" value="ECO:0007669"/>
    <property type="project" value="TreeGrafter"/>
</dbReference>
<reference evidence="6" key="1">
    <citation type="journal article" date="2021" name="J Fungi (Basel)">
        <title>Virulence traits and population genomics of the black yeast Aureobasidium melanogenum.</title>
        <authorList>
            <person name="Cernosa A."/>
            <person name="Sun X."/>
            <person name="Gostincar C."/>
            <person name="Fang C."/>
            <person name="Gunde-Cimerman N."/>
            <person name="Song Z."/>
        </authorList>
    </citation>
    <scope>NUCLEOTIDE SEQUENCE</scope>
    <source>
        <strain evidence="6">EXF-8016</strain>
    </source>
</reference>
<dbReference type="SMART" id="SM00297">
    <property type="entry name" value="BROMO"/>
    <property type="match status" value="1"/>
</dbReference>
<evidence type="ECO:0000313" key="7">
    <source>
        <dbReference type="Proteomes" id="UP000767238"/>
    </source>
</evidence>
<gene>
    <name evidence="6" type="ORF">KCV03_g2251</name>
</gene>
<evidence type="ECO:0000313" key="6">
    <source>
        <dbReference type="EMBL" id="KAH0227521.1"/>
    </source>
</evidence>
<dbReference type="PRINTS" id="PR00503">
    <property type="entry name" value="BROMODOMAIN"/>
</dbReference>
<dbReference type="Pfam" id="PF00439">
    <property type="entry name" value="Bromodomain"/>
    <property type="match status" value="1"/>
</dbReference>
<dbReference type="InterPro" id="IPR050935">
    <property type="entry name" value="Bromo_chromatin_reader"/>
</dbReference>
<dbReference type="Proteomes" id="UP000767238">
    <property type="component" value="Unassembled WGS sequence"/>
</dbReference>
<feature type="coiled-coil region" evidence="3">
    <location>
        <begin position="329"/>
        <end position="363"/>
    </location>
</feature>
<dbReference type="GO" id="GO:0006355">
    <property type="term" value="P:regulation of DNA-templated transcription"/>
    <property type="evidence" value="ECO:0007669"/>
    <property type="project" value="TreeGrafter"/>
</dbReference>
<dbReference type="GO" id="GO:0000785">
    <property type="term" value="C:chromatin"/>
    <property type="evidence" value="ECO:0007669"/>
    <property type="project" value="TreeGrafter"/>
</dbReference>
<proteinExistence type="predicted"/>
<dbReference type="InterPro" id="IPR001487">
    <property type="entry name" value="Bromodomain"/>
</dbReference>
<dbReference type="AlphaFoldDB" id="A0A9P8GM57"/>
<keyword evidence="3" id="KW-0175">Coiled coil</keyword>
<organism evidence="6 7">
    <name type="scientific">Aureobasidium melanogenum</name>
    <name type="common">Aureobasidium pullulans var. melanogenum</name>
    <dbReference type="NCBI Taxonomy" id="46634"/>
    <lineage>
        <taxon>Eukaryota</taxon>
        <taxon>Fungi</taxon>
        <taxon>Dikarya</taxon>
        <taxon>Ascomycota</taxon>
        <taxon>Pezizomycotina</taxon>
        <taxon>Dothideomycetes</taxon>
        <taxon>Dothideomycetidae</taxon>
        <taxon>Dothideales</taxon>
        <taxon>Saccotheciaceae</taxon>
        <taxon>Aureobasidium</taxon>
    </lineage>
</organism>
<dbReference type="PANTHER" id="PTHR22880:SF225">
    <property type="entry name" value="BROMODOMAIN-CONTAINING PROTEIN BET-1-RELATED"/>
    <property type="match status" value="1"/>
</dbReference>
<protein>
    <recommendedName>
        <fullName evidence="5">Bromo domain-containing protein</fullName>
    </recommendedName>
</protein>
<dbReference type="InterPro" id="IPR036427">
    <property type="entry name" value="Bromodomain-like_sf"/>
</dbReference>
<evidence type="ECO:0000256" key="4">
    <source>
        <dbReference type="SAM" id="MobiDB-lite"/>
    </source>
</evidence>
<dbReference type="Gene3D" id="1.20.920.10">
    <property type="entry name" value="Bromodomain-like"/>
    <property type="match status" value="1"/>
</dbReference>
<dbReference type="PROSITE" id="PS50014">
    <property type="entry name" value="BROMODOMAIN_2"/>
    <property type="match status" value="1"/>
</dbReference>
<dbReference type="PANTHER" id="PTHR22880">
    <property type="entry name" value="FALZ-RELATED BROMODOMAIN-CONTAINING PROTEINS"/>
    <property type="match status" value="1"/>
</dbReference>
<feature type="compositionally biased region" description="Low complexity" evidence="4">
    <location>
        <begin position="226"/>
        <end position="239"/>
    </location>
</feature>
<evidence type="ECO:0000256" key="3">
    <source>
        <dbReference type="SAM" id="Coils"/>
    </source>
</evidence>
<dbReference type="EMBL" id="JAHFYH010000010">
    <property type="protein sequence ID" value="KAH0227521.1"/>
    <property type="molecule type" value="Genomic_DNA"/>
</dbReference>
<dbReference type="SUPFAM" id="SSF47370">
    <property type="entry name" value="Bromodomain"/>
    <property type="match status" value="1"/>
</dbReference>
<dbReference type="OrthoDB" id="21449at2759"/>
<evidence type="ECO:0000256" key="2">
    <source>
        <dbReference type="PROSITE-ProRule" id="PRU00035"/>
    </source>
</evidence>
<evidence type="ECO:0000259" key="5">
    <source>
        <dbReference type="PROSITE" id="PS50014"/>
    </source>
</evidence>
<feature type="non-terminal residue" evidence="6">
    <location>
        <position position="435"/>
    </location>
</feature>
<evidence type="ECO:0000256" key="1">
    <source>
        <dbReference type="ARBA" id="ARBA00023117"/>
    </source>
</evidence>
<dbReference type="GO" id="GO:0005634">
    <property type="term" value="C:nucleus"/>
    <property type="evidence" value="ECO:0007669"/>
    <property type="project" value="TreeGrafter"/>
</dbReference>
<name>A0A9P8GM57_AURME</name>
<accession>A0A9P8GM57</accession>
<feature type="domain" description="Bromo" evidence="5">
    <location>
        <begin position="75"/>
        <end position="145"/>
    </location>
</feature>
<keyword evidence="1 2" id="KW-0103">Bromodomain</keyword>
<comment type="caution">
    <text evidence="6">The sequence shown here is derived from an EMBL/GenBank/DDBJ whole genome shotgun (WGS) entry which is preliminary data.</text>
</comment>
<feature type="region of interest" description="Disordered" evidence="4">
    <location>
        <begin position="215"/>
        <end position="251"/>
    </location>
</feature>
<reference evidence="6" key="2">
    <citation type="submission" date="2021-08" db="EMBL/GenBank/DDBJ databases">
        <authorList>
            <person name="Gostincar C."/>
            <person name="Sun X."/>
            <person name="Song Z."/>
            <person name="Gunde-Cimerman N."/>
        </authorList>
    </citation>
    <scope>NUCLEOTIDE SEQUENCE</scope>
    <source>
        <strain evidence="6">EXF-8016</strain>
    </source>
</reference>